<proteinExistence type="predicted"/>
<gene>
    <name evidence="1" type="ORF">HUJ06_026954</name>
    <name evidence="2" type="ORF">HUJ06_027035</name>
</gene>
<protein>
    <submittedName>
        <fullName evidence="1">Uncharacterized protein</fullName>
    </submittedName>
</protein>
<sequence length="61" mass="6493">MGGKDAERKKELDGIAIAPPIECDNKSCIALASPFGIGEPNISRYMLILSVKGIGEADREC</sequence>
<evidence type="ECO:0000313" key="3">
    <source>
        <dbReference type="Proteomes" id="UP000607653"/>
    </source>
</evidence>
<dbReference type="AlphaFoldDB" id="A0A822XYN5"/>
<name>A0A822XYN5_NELNU</name>
<comment type="caution">
    <text evidence="1">The sequence shown here is derived from an EMBL/GenBank/DDBJ whole genome shotgun (WGS) entry which is preliminary data.</text>
</comment>
<accession>A0A822XYN5</accession>
<evidence type="ECO:0000313" key="1">
    <source>
        <dbReference type="EMBL" id="DAD25490.1"/>
    </source>
</evidence>
<dbReference type="Proteomes" id="UP000607653">
    <property type="component" value="Unassembled WGS sequence"/>
</dbReference>
<reference evidence="1 3" key="1">
    <citation type="journal article" date="2020" name="Mol. Biol. Evol.">
        <title>Distinct Expression and Methylation Patterns for Genes with Different Fates following a Single Whole-Genome Duplication in Flowering Plants.</title>
        <authorList>
            <person name="Shi T."/>
            <person name="Rahmani R.S."/>
            <person name="Gugger P.F."/>
            <person name="Wang M."/>
            <person name="Li H."/>
            <person name="Zhang Y."/>
            <person name="Li Z."/>
            <person name="Wang Q."/>
            <person name="Van de Peer Y."/>
            <person name="Marchal K."/>
            <person name="Chen J."/>
        </authorList>
    </citation>
    <scope>NUCLEOTIDE SEQUENCE [LARGE SCALE GENOMIC DNA]</scope>
    <source>
        <tissue evidence="1">Leaf</tissue>
    </source>
</reference>
<dbReference type="EMBL" id="DUZY01000001">
    <property type="protein sequence ID" value="DAD25490.1"/>
    <property type="molecule type" value="Genomic_DNA"/>
</dbReference>
<dbReference type="EMBL" id="DUZY01000001">
    <property type="protein sequence ID" value="DAD25571.1"/>
    <property type="molecule type" value="Genomic_DNA"/>
</dbReference>
<keyword evidence="3" id="KW-1185">Reference proteome</keyword>
<organism evidence="1 3">
    <name type="scientific">Nelumbo nucifera</name>
    <name type="common">Sacred lotus</name>
    <dbReference type="NCBI Taxonomy" id="4432"/>
    <lineage>
        <taxon>Eukaryota</taxon>
        <taxon>Viridiplantae</taxon>
        <taxon>Streptophyta</taxon>
        <taxon>Embryophyta</taxon>
        <taxon>Tracheophyta</taxon>
        <taxon>Spermatophyta</taxon>
        <taxon>Magnoliopsida</taxon>
        <taxon>Proteales</taxon>
        <taxon>Nelumbonaceae</taxon>
        <taxon>Nelumbo</taxon>
    </lineage>
</organism>
<evidence type="ECO:0000313" key="2">
    <source>
        <dbReference type="EMBL" id="DAD25571.1"/>
    </source>
</evidence>